<evidence type="ECO:0000256" key="2">
    <source>
        <dbReference type="ARBA" id="ARBA00022679"/>
    </source>
</evidence>
<evidence type="ECO:0000313" key="5">
    <source>
        <dbReference type="EMBL" id="EIJ41426.1"/>
    </source>
</evidence>
<dbReference type="RefSeq" id="WP_002683357.1">
    <property type="nucleotide sequence ID" value="NZ_JH600070.1"/>
</dbReference>
<dbReference type="InterPro" id="IPR028098">
    <property type="entry name" value="Glyco_trans_4-like_N"/>
</dbReference>
<dbReference type="HOGENOM" id="CLU_009583_2_4_6"/>
<name>I3CCT3_9GAMM</name>
<dbReference type="GO" id="GO:0016757">
    <property type="term" value="F:glycosyltransferase activity"/>
    <property type="evidence" value="ECO:0007669"/>
    <property type="project" value="UniProtKB-KW"/>
</dbReference>
<dbReference type="PANTHER" id="PTHR12526">
    <property type="entry name" value="GLYCOSYLTRANSFERASE"/>
    <property type="match status" value="1"/>
</dbReference>
<accession>I3CCT3</accession>
<organism evidence="5 6">
    <name type="scientific">Beggiatoa alba B18LD</name>
    <dbReference type="NCBI Taxonomy" id="395493"/>
    <lineage>
        <taxon>Bacteria</taxon>
        <taxon>Pseudomonadati</taxon>
        <taxon>Pseudomonadota</taxon>
        <taxon>Gammaproteobacteria</taxon>
        <taxon>Thiotrichales</taxon>
        <taxon>Thiotrichaceae</taxon>
        <taxon>Beggiatoa</taxon>
    </lineage>
</organism>
<dbReference type="Gene3D" id="3.40.50.2000">
    <property type="entry name" value="Glycogen Phosphorylase B"/>
    <property type="match status" value="2"/>
</dbReference>
<dbReference type="EMBL" id="JH600070">
    <property type="protein sequence ID" value="EIJ41426.1"/>
    <property type="molecule type" value="Genomic_DNA"/>
</dbReference>
<dbReference type="eggNOG" id="COG0438">
    <property type="taxonomic scope" value="Bacteria"/>
</dbReference>
<gene>
    <name evidence="5" type="ORF">BegalDRAFT_0508</name>
</gene>
<dbReference type="Pfam" id="PF13439">
    <property type="entry name" value="Glyco_transf_4"/>
    <property type="match status" value="1"/>
</dbReference>
<feature type="domain" description="Glycosyltransferase subfamily 4-like N-terminal" evidence="4">
    <location>
        <begin position="27"/>
        <end position="209"/>
    </location>
</feature>
<evidence type="ECO:0000256" key="1">
    <source>
        <dbReference type="ARBA" id="ARBA00022676"/>
    </source>
</evidence>
<dbReference type="AlphaFoldDB" id="I3CCT3"/>
<feature type="domain" description="Glycosyl transferase family 1" evidence="3">
    <location>
        <begin position="225"/>
        <end position="383"/>
    </location>
</feature>
<dbReference type="Proteomes" id="UP000005744">
    <property type="component" value="Unassembled WGS sequence"/>
</dbReference>
<dbReference type="PANTHER" id="PTHR12526:SF510">
    <property type="entry name" value="D-INOSITOL 3-PHOSPHATE GLYCOSYLTRANSFERASE"/>
    <property type="match status" value="1"/>
</dbReference>
<proteinExistence type="predicted"/>
<dbReference type="InterPro" id="IPR001296">
    <property type="entry name" value="Glyco_trans_1"/>
</dbReference>
<evidence type="ECO:0000313" key="6">
    <source>
        <dbReference type="Proteomes" id="UP000005744"/>
    </source>
</evidence>
<keyword evidence="6" id="KW-1185">Reference proteome</keyword>
<protein>
    <submittedName>
        <fullName evidence="5">Glycosyltransferase</fullName>
    </submittedName>
</protein>
<keyword evidence="1" id="KW-0328">Glycosyltransferase</keyword>
<evidence type="ECO:0000259" key="3">
    <source>
        <dbReference type="Pfam" id="PF00534"/>
    </source>
</evidence>
<dbReference type="CDD" id="cd03801">
    <property type="entry name" value="GT4_PimA-like"/>
    <property type="match status" value="1"/>
</dbReference>
<keyword evidence="2 5" id="KW-0808">Transferase</keyword>
<sequence>MNAPSSLKVLVLASTFPRWQGDKEPPFVYELSRRLVQHPHIANVHVLAPHAQGAALTEEWEGLKITRFRYFFEKWQTLAYAGGILANLKQNRWRYALVPFFMLGEAIALWRLLRRESFDVIHAHWLIPQGLIALLVCKLLPRPVPKILCTSHGGDLFALRGKGLTQLKTYVLKNVSAMTVVSEAMFQEALRLGADAQKMYVIPMGVDVQTQFIPNATCTRHADSLLFVGRLVEKKGIHYLLQAMPTVLARYPHVQLRIIGTGTEAKALQDLAQQLQIVPHVQFIGAVENKNLPQLYQSHAIVIFPSIIANDGDREGFGLVLVEALGCECAVIATDLPAMQDILQDQQTALIVPQRDVSALAEALCTLLANPAKARQLGEQGRQFVVARYDWQIIAQRYGQLLVEMG</sequence>
<dbReference type="Pfam" id="PF00534">
    <property type="entry name" value="Glycos_transf_1"/>
    <property type="match status" value="1"/>
</dbReference>
<dbReference type="GO" id="GO:1901135">
    <property type="term" value="P:carbohydrate derivative metabolic process"/>
    <property type="evidence" value="ECO:0007669"/>
    <property type="project" value="UniProtKB-ARBA"/>
</dbReference>
<evidence type="ECO:0000259" key="4">
    <source>
        <dbReference type="Pfam" id="PF13439"/>
    </source>
</evidence>
<dbReference type="OrthoDB" id="4611853at2"/>
<dbReference type="STRING" id="395493.BegalDRAFT_0508"/>
<reference evidence="5 6" key="1">
    <citation type="submission" date="2011-11" db="EMBL/GenBank/DDBJ databases">
        <title>Improved High-Quality Draft sequence of Beggiatoa alba B18lD.</title>
        <authorList>
            <consortium name="US DOE Joint Genome Institute"/>
            <person name="Lucas S."/>
            <person name="Han J."/>
            <person name="Lapidus A."/>
            <person name="Cheng J.-F."/>
            <person name="Goodwin L."/>
            <person name="Pitluck S."/>
            <person name="Peters L."/>
            <person name="Mikhailova N."/>
            <person name="Held B."/>
            <person name="Detter J.C."/>
            <person name="Han C."/>
            <person name="Tapia R."/>
            <person name="Land M."/>
            <person name="Hauser L."/>
            <person name="Kyrpides N."/>
            <person name="Ivanova N."/>
            <person name="Pagani I."/>
            <person name="Samuel K."/>
            <person name="Teske A."/>
            <person name="Mueller J."/>
            <person name="Woyke T."/>
        </authorList>
    </citation>
    <scope>NUCLEOTIDE SEQUENCE [LARGE SCALE GENOMIC DNA]</scope>
    <source>
        <strain evidence="5 6">B18LD</strain>
    </source>
</reference>
<dbReference type="SUPFAM" id="SSF53756">
    <property type="entry name" value="UDP-Glycosyltransferase/glycogen phosphorylase"/>
    <property type="match status" value="1"/>
</dbReference>